<dbReference type="SUPFAM" id="SSF55874">
    <property type="entry name" value="ATPase domain of HSP90 chaperone/DNA topoisomerase II/histidine kinase"/>
    <property type="match status" value="1"/>
</dbReference>
<keyword evidence="3" id="KW-0597">Phosphoprotein</keyword>
<keyword evidence="5" id="KW-0418">Kinase</keyword>
<dbReference type="PROSITE" id="PS50113">
    <property type="entry name" value="PAC"/>
    <property type="match status" value="1"/>
</dbReference>
<dbReference type="InterPro" id="IPR001610">
    <property type="entry name" value="PAC"/>
</dbReference>
<dbReference type="PANTHER" id="PTHR43711:SF31">
    <property type="entry name" value="HISTIDINE KINASE"/>
    <property type="match status" value="1"/>
</dbReference>
<reference evidence="9 10" key="1">
    <citation type="submission" date="2020-09" db="EMBL/GenBank/DDBJ databases">
        <title>Novel species of Mucilaginibacter isolated from a glacier on the Tibetan Plateau.</title>
        <authorList>
            <person name="Liu Q."/>
            <person name="Xin Y.-H."/>
        </authorList>
    </citation>
    <scope>NUCLEOTIDE SEQUENCE [LARGE SCALE GENOMIC DNA]</scope>
    <source>
        <strain evidence="9 10">ZT4R22</strain>
    </source>
</reference>
<accession>A0ABR7WKL7</accession>
<dbReference type="CDD" id="cd00082">
    <property type="entry name" value="HisKA"/>
    <property type="match status" value="1"/>
</dbReference>
<feature type="domain" description="PAC" evidence="8">
    <location>
        <begin position="356"/>
        <end position="408"/>
    </location>
</feature>
<gene>
    <name evidence="9" type="ORF">IDJ77_03470</name>
</gene>
<dbReference type="SMART" id="SM00091">
    <property type="entry name" value="PAS"/>
    <property type="match status" value="3"/>
</dbReference>
<dbReference type="SMART" id="SM00086">
    <property type="entry name" value="PAC"/>
    <property type="match status" value="2"/>
</dbReference>
<evidence type="ECO:0000256" key="1">
    <source>
        <dbReference type="ARBA" id="ARBA00000085"/>
    </source>
</evidence>
<evidence type="ECO:0000256" key="3">
    <source>
        <dbReference type="ARBA" id="ARBA00022553"/>
    </source>
</evidence>
<dbReference type="InterPro" id="IPR000700">
    <property type="entry name" value="PAS-assoc_C"/>
</dbReference>
<dbReference type="SMART" id="SM00388">
    <property type="entry name" value="HisKA"/>
    <property type="match status" value="1"/>
</dbReference>
<dbReference type="PRINTS" id="PR00344">
    <property type="entry name" value="BCTRLSENSOR"/>
</dbReference>
<protein>
    <recommendedName>
        <fullName evidence="2">histidine kinase</fullName>
        <ecNumber evidence="2">2.7.13.3</ecNumber>
    </recommendedName>
</protein>
<proteinExistence type="predicted"/>
<dbReference type="InterPro" id="IPR036097">
    <property type="entry name" value="HisK_dim/P_sf"/>
</dbReference>
<evidence type="ECO:0000256" key="4">
    <source>
        <dbReference type="ARBA" id="ARBA00022679"/>
    </source>
</evidence>
<dbReference type="Proteomes" id="UP000606600">
    <property type="component" value="Unassembled WGS sequence"/>
</dbReference>
<dbReference type="PANTHER" id="PTHR43711">
    <property type="entry name" value="TWO-COMPONENT HISTIDINE KINASE"/>
    <property type="match status" value="1"/>
</dbReference>
<evidence type="ECO:0000313" key="10">
    <source>
        <dbReference type="Proteomes" id="UP000606600"/>
    </source>
</evidence>
<evidence type="ECO:0000256" key="5">
    <source>
        <dbReference type="ARBA" id="ARBA00022777"/>
    </source>
</evidence>
<comment type="catalytic activity">
    <reaction evidence="1">
        <text>ATP + protein L-histidine = ADP + protein N-phospho-L-histidine.</text>
        <dbReference type="EC" id="2.7.13.3"/>
    </reaction>
</comment>
<dbReference type="InterPro" id="IPR050736">
    <property type="entry name" value="Sensor_HK_Regulatory"/>
</dbReference>
<dbReference type="Gene3D" id="3.30.565.10">
    <property type="entry name" value="Histidine kinase-like ATPase, C-terminal domain"/>
    <property type="match status" value="1"/>
</dbReference>
<evidence type="ECO:0000313" key="9">
    <source>
        <dbReference type="EMBL" id="MBD1362859.1"/>
    </source>
</evidence>
<evidence type="ECO:0000256" key="2">
    <source>
        <dbReference type="ARBA" id="ARBA00012438"/>
    </source>
</evidence>
<dbReference type="InterPro" id="IPR003594">
    <property type="entry name" value="HATPase_dom"/>
</dbReference>
<dbReference type="InterPro" id="IPR036890">
    <property type="entry name" value="HATPase_C_sf"/>
</dbReference>
<dbReference type="InterPro" id="IPR000014">
    <property type="entry name" value="PAS"/>
</dbReference>
<keyword evidence="4" id="KW-0808">Transferase</keyword>
<dbReference type="EC" id="2.7.13.3" evidence="2"/>
<dbReference type="InterPro" id="IPR013655">
    <property type="entry name" value="PAS_fold_3"/>
</dbReference>
<dbReference type="Gene3D" id="2.10.70.100">
    <property type="match status" value="1"/>
</dbReference>
<dbReference type="Pfam" id="PF08448">
    <property type="entry name" value="PAS_4"/>
    <property type="match status" value="2"/>
</dbReference>
<dbReference type="RefSeq" id="WP_191187537.1">
    <property type="nucleotide sequence ID" value="NZ_JACWMY010000002.1"/>
</dbReference>
<dbReference type="InterPro" id="IPR004358">
    <property type="entry name" value="Sig_transdc_His_kin-like_C"/>
</dbReference>
<dbReference type="PROSITE" id="PS50109">
    <property type="entry name" value="HIS_KIN"/>
    <property type="match status" value="1"/>
</dbReference>
<keyword evidence="10" id="KW-1185">Reference proteome</keyword>
<organism evidence="9 10">
    <name type="scientific">Mucilaginibacter pankratovii</name>
    <dbReference type="NCBI Taxonomy" id="2772110"/>
    <lineage>
        <taxon>Bacteria</taxon>
        <taxon>Pseudomonadati</taxon>
        <taxon>Bacteroidota</taxon>
        <taxon>Sphingobacteriia</taxon>
        <taxon>Sphingobacteriales</taxon>
        <taxon>Sphingobacteriaceae</taxon>
        <taxon>Mucilaginibacter</taxon>
    </lineage>
</organism>
<dbReference type="Pfam" id="PF00512">
    <property type="entry name" value="HisKA"/>
    <property type="match status" value="1"/>
</dbReference>
<dbReference type="InterPro" id="IPR013656">
    <property type="entry name" value="PAS_4"/>
</dbReference>
<dbReference type="InterPro" id="IPR035965">
    <property type="entry name" value="PAS-like_dom_sf"/>
</dbReference>
<feature type="domain" description="Histidine kinase" evidence="7">
    <location>
        <begin position="412"/>
        <end position="627"/>
    </location>
</feature>
<comment type="caution">
    <text evidence="9">The sequence shown here is derived from an EMBL/GenBank/DDBJ whole genome shotgun (WGS) entry which is preliminary data.</text>
</comment>
<dbReference type="SUPFAM" id="SSF47384">
    <property type="entry name" value="Homodimeric domain of signal transducing histidine kinase"/>
    <property type="match status" value="1"/>
</dbReference>
<dbReference type="SMART" id="SM00387">
    <property type="entry name" value="HATPase_c"/>
    <property type="match status" value="1"/>
</dbReference>
<dbReference type="InterPro" id="IPR005467">
    <property type="entry name" value="His_kinase_dom"/>
</dbReference>
<dbReference type="Gene3D" id="3.30.450.20">
    <property type="entry name" value="PAS domain"/>
    <property type="match status" value="3"/>
</dbReference>
<evidence type="ECO:0000256" key="6">
    <source>
        <dbReference type="ARBA" id="ARBA00023012"/>
    </source>
</evidence>
<dbReference type="NCBIfam" id="TIGR00229">
    <property type="entry name" value="sensory_box"/>
    <property type="match status" value="2"/>
</dbReference>
<dbReference type="CDD" id="cd00075">
    <property type="entry name" value="HATPase"/>
    <property type="match status" value="1"/>
</dbReference>
<dbReference type="InterPro" id="IPR003661">
    <property type="entry name" value="HisK_dim/P_dom"/>
</dbReference>
<dbReference type="Gene3D" id="1.10.287.130">
    <property type="match status" value="1"/>
</dbReference>
<evidence type="ECO:0000259" key="8">
    <source>
        <dbReference type="PROSITE" id="PS50113"/>
    </source>
</evidence>
<name>A0ABR7WKL7_9SPHI</name>
<evidence type="ECO:0000259" key="7">
    <source>
        <dbReference type="PROSITE" id="PS50109"/>
    </source>
</evidence>
<sequence>MPTSTPEIGYQDIFKSSPAAILIIDIDAPHYTILDANDAYCHATNTQRCDMIGTSVFGSFPANPTDEVSRNIEMTHYSFQQAIQTKQSHTMANYRYDIPIRGTGEFEERYWTTTNTPILDASGEVRYFIHSPANVTELYKLNQKEQAGIDALKNQRQQLYSSFMQAPLGICIISSGDLVVQMVNDSYLELVGKDRSELEHKGIWEAVPEAADAYAPILNQVINTGEPFFAKEHEVVFIRNGTPESLFLDFVYEPISHVAGENNAVMVIVIDVTDKVLARRRIEEAEERARLAIEAAEIGTFDFDPANDTVVTSERFNAIFGFDGTRTREEFRQRIHKEDLAARQAAHERAAETGKLFYEARLIWPDGSLHWIRIQADVYYNGGDKPYRMLGTVLDITEFKRLQQQKDDFISVASHELKTPMTSVKASMQLLERLIKTQPSSDKIPAFLEKANTSLTKMQHLVDALLNVSKIAAGQLALHKSDFVAADMANECCDHVRLMGTHELILTGDTRLQVYADKERIDQVVVNLVNNAVKYAPDSNKIFLHIAQTGKMAKISVQDFGRGIPPEKLPHLFERYYRVDASGVQFSGLGLGLYISAEIIERHGGQIGVNSVVGEGSTFWFTLPLSSS</sequence>
<dbReference type="SUPFAM" id="SSF55785">
    <property type="entry name" value="PYP-like sensor domain (PAS domain)"/>
    <property type="match status" value="3"/>
</dbReference>
<dbReference type="Pfam" id="PF08447">
    <property type="entry name" value="PAS_3"/>
    <property type="match status" value="1"/>
</dbReference>
<dbReference type="EMBL" id="JACWMY010000002">
    <property type="protein sequence ID" value="MBD1362859.1"/>
    <property type="molecule type" value="Genomic_DNA"/>
</dbReference>
<dbReference type="CDD" id="cd00130">
    <property type="entry name" value="PAS"/>
    <property type="match status" value="3"/>
</dbReference>
<dbReference type="Pfam" id="PF02518">
    <property type="entry name" value="HATPase_c"/>
    <property type="match status" value="1"/>
</dbReference>
<keyword evidence="6" id="KW-0902">Two-component regulatory system</keyword>